<name>A0A367L7G5_9HYPO</name>
<dbReference type="EMBL" id="LKCN02000012">
    <property type="protein sequence ID" value="RCI10364.1"/>
    <property type="molecule type" value="Genomic_DNA"/>
</dbReference>
<organism evidence="2 3">
    <name type="scientific">Ophiocordyceps polyrhachis-furcata BCC 54312</name>
    <dbReference type="NCBI Taxonomy" id="1330021"/>
    <lineage>
        <taxon>Eukaryota</taxon>
        <taxon>Fungi</taxon>
        <taxon>Dikarya</taxon>
        <taxon>Ascomycota</taxon>
        <taxon>Pezizomycotina</taxon>
        <taxon>Sordariomycetes</taxon>
        <taxon>Hypocreomycetidae</taxon>
        <taxon>Hypocreales</taxon>
        <taxon>Ophiocordycipitaceae</taxon>
        <taxon>Ophiocordyceps</taxon>
    </lineage>
</organism>
<sequence>MARKTRHDTTNNKPSSSPPSKEEETTATFRLYQGTLLAGYEDKIRNELMDLVHQIETETKTCATASQREDLGNVVASYAEAHANGDGDDDGGDEEARRPLLEEEKMADVLLSIRNKFRDTVDGQAGESGTAYAKLINWYSRELDKLAREKMKGKKEQKKRT</sequence>
<dbReference type="AlphaFoldDB" id="A0A367L7G5"/>
<accession>A0A367L7G5</accession>
<evidence type="ECO:0000313" key="2">
    <source>
        <dbReference type="EMBL" id="RCI10364.1"/>
    </source>
</evidence>
<reference evidence="2 3" key="1">
    <citation type="journal article" date="2015" name="BMC Genomics">
        <title>Insights from the genome of Ophiocordyceps polyrhachis-furcata to pathogenicity and host specificity in insect fungi.</title>
        <authorList>
            <person name="Wichadakul D."/>
            <person name="Kobmoo N."/>
            <person name="Ingsriswang S."/>
            <person name="Tangphatsornruang S."/>
            <person name="Chantasingh D."/>
            <person name="Luangsa-ard J.J."/>
            <person name="Eurwilaichitr L."/>
        </authorList>
    </citation>
    <scope>NUCLEOTIDE SEQUENCE [LARGE SCALE GENOMIC DNA]</scope>
    <source>
        <strain evidence="2 3">BCC 54312</strain>
    </source>
</reference>
<feature type="region of interest" description="Disordered" evidence="1">
    <location>
        <begin position="1"/>
        <end position="26"/>
    </location>
</feature>
<proteinExistence type="predicted"/>
<dbReference type="OrthoDB" id="4927304at2759"/>
<protein>
    <submittedName>
        <fullName evidence="2">Uncharacterized protein</fullName>
    </submittedName>
</protein>
<keyword evidence="3" id="KW-1185">Reference proteome</keyword>
<evidence type="ECO:0000313" key="3">
    <source>
        <dbReference type="Proteomes" id="UP000253664"/>
    </source>
</evidence>
<evidence type="ECO:0000256" key="1">
    <source>
        <dbReference type="SAM" id="MobiDB-lite"/>
    </source>
</evidence>
<feature type="region of interest" description="Disordered" evidence="1">
    <location>
        <begin position="80"/>
        <end position="102"/>
    </location>
</feature>
<gene>
    <name evidence="2" type="ORF">L249_4292</name>
</gene>
<comment type="caution">
    <text evidence="2">The sequence shown here is derived from an EMBL/GenBank/DDBJ whole genome shotgun (WGS) entry which is preliminary data.</text>
</comment>
<dbReference type="Proteomes" id="UP000253664">
    <property type="component" value="Unassembled WGS sequence"/>
</dbReference>